<protein>
    <recommendedName>
        <fullName evidence="3">Bacterial surface antigen (D15) domain-containing protein</fullName>
    </recommendedName>
</protein>
<dbReference type="Pfam" id="PF01103">
    <property type="entry name" value="Omp85"/>
    <property type="match status" value="1"/>
</dbReference>
<evidence type="ECO:0000259" key="3">
    <source>
        <dbReference type="Pfam" id="PF01103"/>
    </source>
</evidence>
<proteinExistence type="predicted"/>
<gene>
    <name evidence="4" type="ORF">ENK44_02340</name>
</gene>
<dbReference type="GO" id="GO:0019867">
    <property type="term" value="C:outer membrane"/>
    <property type="evidence" value="ECO:0007669"/>
    <property type="project" value="InterPro"/>
</dbReference>
<reference evidence="4" key="1">
    <citation type="journal article" date="2020" name="mSystems">
        <title>Genome- and Community-Level Interaction Insights into Carbon Utilization and Element Cycling Functions of Hydrothermarchaeota in Hydrothermal Sediment.</title>
        <authorList>
            <person name="Zhou Z."/>
            <person name="Liu Y."/>
            <person name="Xu W."/>
            <person name="Pan J."/>
            <person name="Luo Z.H."/>
            <person name="Li M."/>
        </authorList>
    </citation>
    <scope>NUCLEOTIDE SEQUENCE [LARGE SCALE GENOMIC DNA]</scope>
    <source>
        <strain evidence="4">HyVt-577</strain>
    </source>
</reference>
<dbReference type="Proteomes" id="UP000885779">
    <property type="component" value="Unassembled WGS sequence"/>
</dbReference>
<dbReference type="InterPro" id="IPR000184">
    <property type="entry name" value="Bac_surfAg_D15"/>
</dbReference>
<organism evidence="4">
    <name type="scientific">Caldithrix abyssi</name>
    <dbReference type="NCBI Taxonomy" id="187145"/>
    <lineage>
        <taxon>Bacteria</taxon>
        <taxon>Pseudomonadati</taxon>
        <taxon>Calditrichota</taxon>
        <taxon>Calditrichia</taxon>
        <taxon>Calditrichales</taxon>
        <taxon>Calditrichaceae</taxon>
        <taxon>Caldithrix</taxon>
    </lineage>
</organism>
<keyword evidence="2" id="KW-0472">Membrane</keyword>
<evidence type="ECO:0000313" key="4">
    <source>
        <dbReference type="EMBL" id="HGY54520.1"/>
    </source>
</evidence>
<name>A0A7V4TY11_CALAY</name>
<feature type="domain" description="Bacterial surface antigen (D15)" evidence="3">
    <location>
        <begin position="102"/>
        <end position="374"/>
    </location>
</feature>
<sequence>MPGQQNSERGFKRMQKFFLILIMSLILWPPLVSGKERDSLNRKRSGFIPLPILMYSPETRIGAGVALSYYFRARQKDRTGRPSLIMPSFIYTQEKQIICDIYTALYWKEDRYYLSGYLGYKKFPDKFYGIGNNTSVSAEESYTPQIFRLAFSLQRKISNGFHAGIQYEFERNGIIQKENDGLLAAGNIPGSAGGYLYGIGFMLRWDTRQNIFYPTSGKYYQLYVGFFSGAIGSDYDYQRYTLDLRRYFSLFSSSVLALQGYMNITSGRPPFQKLSQLAGRIDGQNLMRGYYEGRYRDKNMFVFRMEYRLMPLWGRFGAVVFAGWGDVADKIDNFEWQNVKYSVGAGIRFLIVPEERLNIRFDLAYGNQSNGMYITIGEAL</sequence>
<comment type="caution">
    <text evidence="4">The sequence shown here is derived from an EMBL/GenBank/DDBJ whole genome shotgun (WGS) entry which is preliminary data.</text>
</comment>
<dbReference type="Gene3D" id="2.40.160.50">
    <property type="entry name" value="membrane protein fhac: a member of the omp85/tpsb transporter family"/>
    <property type="match status" value="1"/>
</dbReference>
<accession>A0A7V4TY11</accession>
<dbReference type="EMBL" id="DRQG01000022">
    <property type="protein sequence ID" value="HGY54520.1"/>
    <property type="molecule type" value="Genomic_DNA"/>
</dbReference>
<comment type="subcellular location">
    <subcellularLocation>
        <location evidence="1">Membrane</location>
    </subcellularLocation>
</comment>
<evidence type="ECO:0000256" key="2">
    <source>
        <dbReference type="ARBA" id="ARBA00023136"/>
    </source>
</evidence>
<dbReference type="AlphaFoldDB" id="A0A7V4TY11"/>
<evidence type="ECO:0000256" key="1">
    <source>
        <dbReference type="ARBA" id="ARBA00004370"/>
    </source>
</evidence>